<accession>A0A0C2CYS0</accession>
<feature type="compositionally biased region" description="Polar residues" evidence="1">
    <location>
        <begin position="15"/>
        <end position="26"/>
    </location>
</feature>
<evidence type="ECO:0000313" key="3">
    <source>
        <dbReference type="Proteomes" id="UP000054047"/>
    </source>
</evidence>
<proteinExistence type="predicted"/>
<organism evidence="2 3">
    <name type="scientific">Ancylostoma duodenale</name>
    <dbReference type="NCBI Taxonomy" id="51022"/>
    <lineage>
        <taxon>Eukaryota</taxon>
        <taxon>Metazoa</taxon>
        <taxon>Ecdysozoa</taxon>
        <taxon>Nematoda</taxon>
        <taxon>Chromadorea</taxon>
        <taxon>Rhabditida</taxon>
        <taxon>Rhabditina</taxon>
        <taxon>Rhabditomorpha</taxon>
        <taxon>Strongyloidea</taxon>
        <taxon>Ancylostomatidae</taxon>
        <taxon>Ancylostomatinae</taxon>
        <taxon>Ancylostoma</taxon>
    </lineage>
</organism>
<feature type="region of interest" description="Disordered" evidence="1">
    <location>
        <begin position="15"/>
        <end position="34"/>
    </location>
</feature>
<evidence type="ECO:0000313" key="2">
    <source>
        <dbReference type="EMBL" id="KIH62188.1"/>
    </source>
</evidence>
<reference evidence="2 3" key="1">
    <citation type="submission" date="2013-12" db="EMBL/GenBank/DDBJ databases">
        <title>Draft genome of the parsitic nematode Ancylostoma duodenale.</title>
        <authorList>
            <person name="Mitreva M."/>
        </authorList>
    </citation>
    <scope>NUCLEOTIDE SEQUENCE [LARGE SCALE GENOMIC DNA]</scope>
    <source>
        <strain evidence="2 3">Zhejiang</strain>
    </source>
</reference>
<keyword evidence="3" id="KW-1185">Reference proteome</keyword>
<gene>
    <name evidence="2" type="ORF">ANCDUO_07530</name>
</gene>
<dbReference type="EMBL" id="KN729513">
    <property type="protein sequence ID" value="KIH62188.1"/>
    <property type="molecule type" value="Genomic_DNA"/>
</dbReference>
<name>A0A0C2CYS0_9BILA</name>
<sequence>MVRPLHEVLQGKIQCSSFPSSGQNPLDDSGTREGQMEGLLAPARYIRRSTGVKACVHAVNLVKTCKTLGKFKITTFSEFKTVRTFKTIKKESFFSSSDPYNHEEFSETCQRRQ</sequence>
<evidence type="ECO:0000256" key="1">
    <source>
        <dbReference type="SAM" id="MobiDB-lite"/>
    </source>
</evidence>
<dbReference type="AlphaFoldDB" id="A0A0C2CYS0"/>
<dbReference type="Proteomes" id="UP000054047">
    <property type="component" value="Unassembled WGS sequence"/>
</dbReference>
<protein>
    <submittedName>
        <fullName evidence="2">Uncharacterized protein</fullName>
    </submittedName>
</protein>